<proteinExistence type="inferred from homology"/>
<dbReference type="Pfam" id="PF02706">
    <property type="entry name" value="Wzz"/>
    <property type="match status" value="1"/>
</dbReference>
<sequence length="229" mass="25639">MEIKEYILIIRKRLPLIVAITFISTLIAVILSFYILPPIYKATVTLFAGRSTSGDRTTDNIQALYSDVLLGQQLVKDYREIAVSRSVLERVIKELNLKMTTEELSSMVSVQLKNDTRILMINIESKDPKFAATVANKLAEVFIEAVQRIMKIENVQIVDKAVVPDKPEKPKKLLNTAVAFILGLMVGVGIAFFIEYLDNTVKTPDDVEKYLQLPVLAVIPDLDEGGKTK</sequence>
<organism evidence="10">
    <name type="scientific">Caldicellulosiruptor owensensis</name>
    <dbReference type="NCBI Taxonomy" id="55205"/>
    <lineage>
        <taxon>Bacteria</taxon>
        <taxon>Bacillati</taxon>
        <taxon>Bacillota</taxon>
        <taxon>Bacillota incertae sedis</taxon>
        <taxon>Caldicellulosiruptorales</taxon>
        <taxon>Caldicellulosiruptoraceae</taxon>
        <taxon>Caldicellulosiruptor</taxon>
    </lineage>
</organism>
<evidence type="ECO:0000256" key="3">
    <source>
        <dbReference type="ARBA" id="ARBA00022475"/>
    </source>
</evidence>
<dbReference type="InterPro" id="IPR003856">
    <property type="entry name" value="LPS_length_determ_N"/>
</dbReference>
<dbReference type="InterPro" id="IPR050445">
    <property type="entry name" value="Bact_polysacc_biosynth/exp"/>
</dbReference>
<dbReference type="InterPro" id="IPR032807">
    <property type="entry name" value="GNVR"/>
</dbReference>
<dbReference type="AlphaFoldDB" id="A0A7C5V314"/>
<feature type="domain" description="Polysaccharide chain length determinant N-terminal" evidence="8">
    <location>
        <begin position="2"/>
        <end position="95"/>
    </location>
</feature>
<gene>
    <name evidence="10" type="ORF">ENL71_10605</name>
</gene>
<keyword evidence="6 7" id="KW-0472">Membrane</keyword>
<keyword evidence="4 7" id="KW-0812">Transmembrane</keyword>
<reference evidence="10" key="1">
    <citation type="journal article" date="2020" name="mSystems">
        <title>Genome- and Community-Level Interaction Insights into Carbon Utilization and Element Cycling Functions of Hydrothermarchaeota in Hydrothermal Sediment.</title>
        <authorList>
            <person name="Zhou Z."/>
            <person name="Liu Y."/>
            <person name="Xu W."/>
            <person name="Pan J."/>
            <person name="Luo Z.H."/>
            <person name="Li M."/>
        </authorList>
    </citation>
    <scope>NUCLEOTIDE SEQUENCE [LARGE SCALE GENOMIC DNA]</scope>
    <source>
        <strain evidence="10">SpSt-102</strain>
    </source>
</reference>
<feature type="transmembrane region" description="Helical" evidence="7">
    <location>
        <begin position="173"/>
        <end position="194"/>
    </location>
</feature>
<comment type="similarity">
    <text evidence="2">Belongs to the CpsC/CapA family.</text>
</comment>
<dbReference type="PANTHER" id="PTHR32309:SF13">
    <property type="entry name" value="FERRIC ENTEROBACTIN TRANSPORT PROTEIN FEPE"/>
    <property type="match status" value="1"/>
</dbReference>
<protein>
    <submittedName>
        <fullName evidence="10">Lipopolysaccharide biosynthesis protein</fullName>
    </submittedName>
</protein>
<evidence type="ECO:0000259" key="9">
    <source>
        <dbReference type="Pfam" id="PF13807"/>
    </source>
</evidence>
<evidence type="ECO:0000256" key="7">
    <source>
        <dbReference type="SAM" id="Phobius"/>
    </source>
</evidence>
<dbReference type="GO" id="GO:0004713">
    <property type="term" value="F:protein tyrosine kinase activity"/>
    <property type="evidence" value="ECO:0007669"/>
    <property type="project" value="TreeGrafter"/>
</dbReference>
<feature type="domain" description="Tyrosine-protein kinase G-rich" evidence="9">
    <location>
        <begin position="144"/>
        <end position="193"/>
    </location>
</feature>
<comment type="caution">
    <text evidence="10">The sequence shown here is derived from an EMBL/GenBank/DDBJ whole genome shotgun (WGS) entry which is preliminary data.</text>
</comment>
<accession>A0A7C5V314</accession>
<dbReference type="Pfam" id="PF13807">
    <property type="entry name" value="GNVR"/>
    <property type="match status" value="1"/>
</dbReference>
<evidence type="ECO:0000256" key="5">
    <source>
        <dbReference type="ARBA" id="ARBA00022989"/>
    </source>
</evidence>
<dbReference type="GO" id="GO:0005886">
    <property type="term" value="C:plasma membrane"/>
    <property type="evidence" value="ECO:0007669"/>
    <property type="project" value="UniProtKB-SubCell"/>
</dbReference>
<evidence type="ECO:0000256" key="6">
    <source>
        <dbReference type="ARBA" id="ARBA00023136"/>
    </source>
</evidence>
<evidence type="ECO:0000259" key="8">
    <source>
        <dbReference type="Pfam" id="PF02706"/>
    </source>
</evidence>
<evidence type="ECO:0000256" key="4">
    <source>
        <dbReference type="ARBA" id="ARBA00022692"/>
    </source>
</evidence>
<evidence type="ECO:0000256" key="1">
    <source>
        <dbReference type="ARBA" id="ARBA00004651"/>
    </source>
</evidence>
<dbReference type="EMBL" id="DRUZ01000121">
    <property type="protein sequence ID" value="HHS02890.1"/>
    <property type="molecule type" value="Genomic_DNA"/>
</dbReference>
<comment type="subcellular location">
    <subcellularLocation>
        <location evidence="1">Cell membrane</location>
        <topology evidence="1">Multi-pass membrane protein</topology>
    </subcellularLocation>
</comment>
<name>A0A7C5V314_9FIRM</name>
<keyword evidence="3" id="KW-1003">Cell membrane</keyword>
<dbReference type="PANTHER" id="PTHR32309">
    <property type="entry name" value="TYROSINE-PROTEIN KINASE"/>
    <property type="match status" value="1"/>
</dbReference>
<evidence type="ECO:0000256" key="2">
    <source>
        <dbReference type="ARBA" id="ARBA00006683"/>
    </source>
</evidence>
<keyword evidence="5 7" id="KW-1133">Transmembrane helix</keyword>
<evidence type="ECO:0000313" key="10">
    <source>
        <dbReference type="EMBL" id="HHS02890.1"/>
    </source>
</evidence>
<feature type="transmembrane region" description="Helical" evidence="7">
    <location>
        <begin position="14"/>
        <end position="36"/>
    </location>
</feature>